<dbReference type="Pfam" id="PF01903">
    <property type="entry name" value="CbiX"/>
    <property type="match status" value="1"/>
</dbReference>
<dbReference type="Gene3D" id="3.40.50.1400">
    <property type="match status" value="2"/>
</dbReference>
<dbReference type="RefSeq" id="WP_076690136.1">
    <property type="nucleotide sequence ID" value="NZ_CP018762.1"/>
</dbReference>
<keyword evidence="1" id="KW-0479">Metal-binding</keyword>
<name>A0A1P8U6U6_9MICO</name>
<dbReference type="InterPro" id="IPR002762">
    <property type="entry name" value="CbiX-like"/>
</dbReference>
<dbReference type="EMBL" id="CP018762">
    <property type="protein sequence ID" value="APZ33819.1"/>
    <property type="molecule type" value="Genomic_DNA"/>
</dbReference>
<dbReference type="SUPFAM" id="SSF53800">
    <property type="entry name" value="Chelatase"/>
    <property type="match status" value="1"/>
</dbReference>
<dbReference type="STRING" id="36805.BOH66_05765"/>
<evidence type="ECO:0000313" key="3">
    <source>
        <dbReference type="EMBL" id="APZ33819.1"/>
    </source>
</evidence>
<evidence type="ECO:0000313" key="4">
    <source>
        <dbReference type="Proteomes" id="UP000187185"/>
    </source>
</evidence>
<dbReference type="OrthoDB" id="7345302at2"/>
<dbReference type="Proteomes" id="UP000187185">
    <property type="component" value="Chromosome"/>
</dbReference>
<dbReference type="PANTHER" id="PTHR33542:SF5">
    <property type="entry name" value="FERROCHELATASE CHE1"/>
    <property type="match status" value="1"/>
</dbReference>
<keyword evidence="2" id="KW-0456">Lyase</keyword>
<sequence length="237" mass="23978">MTTLIACSHGTADATGRAAVRTLIDQIRGLLPGIRVEEAFVDVQDPAVDEVVDRCVGDGPVVVVPLLLSTGFHTNVDIARAVAKHPGRASAAPALGPHELLADVLHDRLTAAGVRPGDAVVLAAAGSSDPAAAVDVQQMAAMLARRLDGPVTTGFAAGAGIRIADAVRAAGSGAGSDGARRRVAIASYVLAPGHFARVIARGGGDLVTLPLAPDPRIAEIAAERCLAALRTLEPAVI</sequence>
<dbReference type="KEGG" id="maur:BOH66_05765"/>
<dbReference type="InterPro" id="IPR050963">
    <property type="entry name" value="Sirohydro_Cobaltochel/CbiX"/>
</dbReference>
<keyword evidence="4" id="KW-1185">Reference proteome</keyword>
<dbReference type="GO" id="GO:0016829">
    <property type="term" value="F:lyase activity"/>
    <property type="evidence" value="ECO:0007669"/>
    <property type="project" value="UniProtKB-KW"/>
</dbReference>
<organism evidence="3 4">
    <name type="scientific">Microbacterium aurum</name>
    <dbReference type="NCBI Taxonomy" id="36805"/>
    <lineage>
        <taxon>Bacteria</taxon>
        <taxon>Bacillati</taxon>
        <taxon>Actinomycetota</taxon>
        <taxon>Actinomycetes</taxon>
        <taxon>Micrococcales</taxon>
        <taxon>Microbacteriaceae</taxon>
        <taxon>Microbacterium</taxon>
    </lineage>
</organism>
<dbReference type="AlphaFoldDB" id="A0A1P8U6U6"/>
<dbReference type="GO" id="GO:0046872">
    <property type="term" value="F:metal ion binding"/>
    <property type="evidence" value="ECO:0007669"/>
    <property type="project" value="UniProtKB-KW"/>
</dbReference>
<evidence type="ECO:0000256" key="1">
    <source>
        <dbReference type="ARBA" id="ARBA00022723"/>
    </source>
</evidence>
<evidence type="ECO:0000256" key="2">
    <source>
        <dbReference type="ARBA" id="ARBA00023239"/>
    </source>
</evidence>
<protein>
    <submittedName>
        <fullName evidence="3">Cobalamin biosynthesis protein CbiX</fullName>
    </submittedName>
</protein>
<reference evidence="3 4" key="1">
    <citation type="submission" date="2016-12" db="EMBL/GenBank/DDBJ databases">
        <title>Complete genome sequence of Microbacterium aurum KACC 15219.</title>
        <authorList>
            <person name="Jung Y."/>
            <person name="Shin J.-H."/>
            <person name="Lee Y.-J."/>
            <person name="Yi H."/>
            <person name="Bahn Y.-S."/>
            <person name="Kim J.F."/>
            <person name="Lee D.-W."/>
        </authorList>
    </citation>
    <scope>NUCLEOTIDE SEQUENCE [LARGE SCALE GENOMIC DNA]</scope>
    <source>
        <strain evidence="3 4">KACC 15219</strain>
    </source>
</reference>
<accession>A0A1P8U6U6</accession>
<dbReference type="CDD" id="cd03416">
    <property type="entry name" value="CbiX_SirB_N"/>
    <property type="match status" value="1"/>
</dbReference>
<dbReference type="PANTHER" id="PTHR33542">
    <property type="entry name" value="SIROHYDROCHLORIN FERROCHELATASE, CHLOROPLASTIC"/>
    <property type="match status" value="1"/>
</dbReference>
<proteinExistence type="predicted"/>
<gene>
    <name evidence="3" type="ORF">BOH66_05765</name>
</gene>